<name>A0A8D8AB94_CULPI</name>
<dbReference type="AlphaFoldDB" id="A0A8D8AB94"/>
<organism evidence="1">
    <name type="scientific">Culex pipiens</name>
    <name type="common">House mosquito</name>
    <dbReference type="NCBI Taxonomy" id="7175"/>
    <lineage>
        <taxon>Eukaryota</taxon>
        <taxon>Metazoa</taxon>
        <taxon>Ecdysozoa</taxon>
        <taxon>Arthropoda</taxon>
        <taxon>Hexapoda</taxon>
        <taxon>Insecta</taxon>
        <taxon>Pterygota</taxon>
        <taxon>Neoptera</taxon>
        <taxon>Endopterygota</taxon>
        <taxon>Diptera</taxon>
        <taxon>Nematocera</taxon>
        <taxon>Culicoidea</taxon>
        <taxon>Culicidae</taxon>
        <taxon>Culicinae</taxon>
        <taxon>Culicini</taxon>
        <taxon>Culex</taxon>
        <taxon>Culex</taxon>
    </lineage>
</organism>
<accession>A0A8D8AB94</accession>
<dbReference type="EMBL" id="HBUE01328189">
    <property type="protein sequence ID" value="CAG6591796.1"/>
    <property type="molecule type" value="Transcribed_RNA"/>
</dbReference>
<protein>
    <submittedName>
        <fullName evidence="1">(northern house mosquito) hypothetical protein</fullName>
    </submittedName>
</protein>
<dbReference type="EMBL" id="HBUE01328190">
    <property type="protein sequence ID" value="CAG6591797.1"/>
    <property type="molecule type" value="Transcribed_RNA"/>
</dbReference>
<dbReference type="EMBL" id="HBUE01221542">
    <property type="protein sequence ID" value="CAG6539745.1"/>
    <property type="molecule type" value="Transcribed_RNA"/>
</dbReference>
<dbReference type="EMBL" id="HBUE01328188">
    <property type="protein sequence ID" value="CAG6591795.1"/>
    <property type="molecule type" value="Transcribed_RNA"/>
</dbReference>
<dbReference type="EMBL" id="HBUE01022514">
    <property type="protein sequence ID" value="CAG6453260.1"/>
    <property type="molecule type" value="Transcribed_RNA"/>
</dbReference>
<reference evidence="1" key="1">
    <citation type="submission" date="2021-05" db="EMBL/GenBank/DDBJ databases">
        <authorList>
            <person name="Alioto T."/>
            <person name="Alioto T."/>
            <person name="Gomez Garrido J."/>
        </authorList>
    </citation>
    <scope>NUCLEOTIDE SEQUENCE</scope>
</reference>
<dbReference type="EMBL" id="HBUE01221543">
    <property type="protein sequence ID" value="CAG6539746.1"/>
    <property type="molecule type" value="Transcribed_RNA"/>
</dbReference>
<evidence type="ECO:0000313" key="1">
    <source>
        <dbReference type="EMBL" id="CAG6453260.1"/>
    </source>
</evidence>
<proteinExistence type="predicted"/>
<sequence>MYLAGCRYVASSHFMPPYMKASTVNQTRTKIHRTTGCPRNAKSSPELHSCAVKSNVNRVTIHSSRITNVRATARNRCPWNLTKRVILRSSMAAGDRLNQTVGSVRMLRSDLLSAAKKVRPHQD</sequence>
<dbReference type="EMBL" id="HBUE01221544">
    <property type="protein sequence ID" value="CAG6539747.1"/>
    <property type="molecule type" value="Transcribed_RNA"/>
</dbReference>